<organism evidence="1 2">
    <name type="scientific">Gigaspora margarita</name>
    <dbReference type="NCBI Taxonomy" id="4874"/>
    <lineage>
        <taxon>Eukaryota</taxon>
        <taxon>Fungi</taxon>
        <taxon>Fungi incertae sedis</taxon>
        <taxon>Mucoromycota</taxon>
        <taxon>Glomeromycotina</taxon>
        <taxon>Glomeromycetes</taxon>
        <taxon>Diversisporales</taxon>
        <taxon>Gigasporaceae</taxon>
        <taxon>Gigaspora</taxon>
    </lineage>
</organism>
<accession>A0ABN7XN46</accession>
<reference evidence="1 2" key="1">
    <citation type="submission" date="2021-06" db="EMBL/GenBank/DDBJ databases">
        <authorList>
            <person name="Kallberg Y."/>
            <person name="Tangrot J."/>
            <person name="Rosling A."/>
        </authorList>
    </citation>
    <scope>NUCLEOTIDE SEQUENCE [LARGE SCALE GENOMIC DNA]</scope>
    <source>
        <strain evidence="1 2">120-4 pot B 10/14</strain>
    </source>
</reference>
<evidence type="ECO:0000313" key="1">
    <source>
        <dbReference type="EMBL" id="CAG8855761.1"/>
    </source>
</evidence>
<dbReference type="EMBL" id="CAJVQB010152769">
    <property type="protein sequence ID" value="CAG8855761.1"/>
    <property type="molecule type" value="Genomic_DNA"/>
</dbReference>
<comment type="caution">
    <text evidence="1">The sequence shown here is derived from an EMBL/GenBank/DDBJ whole genome shotgun (WGS) entry which is preliminary data.</text>
</comment>
<protein>
    <submittedName>
        <fullName evidence="1">22025_t:CDS:1</fullName>
    </submittedName>
</protein>
<proteinExistence type="predicted"/>
<feature type="non-terminal residue" evidence="1">
    <location>
        <position position="1"/>
    </location>
</feature>
<gene>
    <name evidence="1" type="ORF">GMARGA_LOCUS44582</name>
</gene>
<evidence type="ECO:0000313" key="2">
    <source>
        <dbReference type="Proteomes" id="UP000789901"/>
    </source>
</evidence>
<name>A0ABN7XN46_GIGMA</name>
<sequence>KSNMEDYDIKQKMNEEIRKVGKLCEVEMRVNFEELKIVETIQEKIKTIQEYKKIIYKVRKLENEIIYRQKIESHIKKRYNNFASNTKKMIDSILQRNKEPVGFRNIKKANQLITEPTEIKEKIKEHFEKWTKYNLVNMEE</sequence>
<keyword evidence="2" id="KW-1185">Reference proteome</keyword>
<dbReference type="Proteomes" id="UP000789901">
    <property type="component" value="Unassembled WGS sequence"/>
</dbReference>